<dbReference type="Proteomes" id="UP000789860">
    <property type="component" value="Unassembled WGS sequence"/>
</dbReference>
<name>A0ACA9L8T0_9GLOM</name>
<sequence>MKSIIFYVLILFVIFNVANAHFQLQAPPTRGFVDEKEPTAPCGSFDTVNTSQISNFPV</sequence>
<protein>
    <submittedName>
        <fullName evidence="1">11730_t:CDS:1</fullName>
    </submittedName>
</protein>
<comment type="caution">
    <text evidence="1">The sequence shown here is derived from an EMBL/GenBank/DDBJ whole genome shotgun (WGS) entry which is preliminary data.</text>
</comment>
<accession>A0ACA9L8T0</accession>
<evidence type="ECO:0000313" key="2">
    <source>
        <dbReference type="Proteomes" id="UP000789860"/>
    </source>
</evidence>
<reference evidence="1" key="1">
    <citation type="submission" date="2021-06" db="EMBL/GenBank/DDBJ databases">
        <authorList>
            <person name="Kallberg Y."/>
            <person name="Tangrot J."/>
            <person name="Rosling A."/>
        </authorList>
    </citation>
    <scope>NUCLEOTIDE SEQUENCE</scope>
    <source>
        <strain evidence="1">AU212A</strain>
    </source>
</reference>
<feature type="non-terminal residue" evidence="1">
    <location>
        <position position="58"/>
    </location>
</feature>
<gene>
    <name evidence="1" type="ORF">SCALOS_LOCUS3829</name>
</gene>
<proteinExistence type="predicted"/>
<organism evidence="1 2">
    <name type="scientific">Scutellospora calospora</name>
    <dbReference type="NCBI Taxonomy" id="85575"/>
    <lineage>
        <taxon>Eukaryota</taxon>
        <taxon>Fungi</taxon>
        <taxon>Fungi incertae sedis</taxon>
        <taxon>Mucoromycota</taxon>
        <taxon>Glomeromycotina</taxon>
        <taxon>Glomeromycetes</taxon>
        <taxon>Diversisporales</taxon>
        <taxon>Gigasporaceae</taxon>
        <taxon>Scutellospora</taxon>
    </lineage>
</organism>
<dbReference type="EMBL" id="CAJVPM010004607">
    <property type="protein sequence ID" value="CAG8515160.1"/>
    <property type="molecule type" value="Genomic_DNA"/>
</dbReference>
<evidence type="ECO:0000313" key="1">
    <source>
        <dbReference type="EMBL" id="CAG8515160.1"/>
    </source>
</evidence>
<keyword evidence="2" id="KW-1185">Reference proteome</keyword>